<proteinExistence type="predicted"/>
<evidence type="ECO:0000256" key="1">
    <source>
        <dbReference type="SAM" id="Phobius"/>
    </source>
</evidence>
<evidence type="ECO:0000313" key="3">
    <source>
        <dbReference type="Proteomes" id="UP000032135"/>
    </source>
</evidence>
<keyword evidence="1" id="KW-1133">Transmembrane helix</keyword>
<gene>
    <name evidence="2" type="ORF">PTIM40_163</name>
</gene>
<dbReference type="KEGG" id="vg:26516708"/>
<keyword evidence="3" id="KW-1185">Reference proteome</keyword>
<dbReference type="OrthoDB" id="40977at10239"/>
<keyword evidence="1" id="KW-0812">Transmembrane</keyword>
<feature type="transmembrane region" description="Helical" evidence="1">
    <location>
        <begin position="7"/>
        <end position="28"/>
    </location>
</feature>
<sequence length="78" mass="8085">MRKIIDGLALFAGVVSLAIVGTGGYAYLQREAIKENVKSRVTGAITELLSDALPVAIDAEVPKIPKATGPAIPTLPGR</sequence>
<accession>A0A0C5AMX7</accession>
<evidence type="ECO:0000313" key="2">
    <source>
        <dbReference type="EMBL" id="AJK27590.1"/>
    </source>
</evidence>
<keyword evidence="1" id="KW-0472">Membrane</keyword>
<name>A0A0C5AMX7_9CAUD</name>
<dbReference type="Proteomes" id="UP000032135">
    <property type="component" value="Segment"/>
</dbReference>
<dbReference type="EMBL" id="KP211958">
    <property type="protein sequence ID" value="AJK27590.1"/>
    <property type="molecule type" value="Genomic_DNA"/>
</dbReference>
<dbReference type="RefSeq" id="YP_009188238.1">
    <property type="nucleotide sequence ID" value="NC_028663.1"/>
</dbReference>
<reference evidence="2 3" key="1">
    <citation type="submission" date="2014-11" db="EMBL/GenBank/DDBJ databases">
        <authorList>
            <person name="Fedida A."/>
            <person name="Lindell D."/>
        </authorList>
    </citation>
    <scope>NUCLEOTIDE SEQUENCE [LARGE SCALE GENOMIC DNA]</scope>
</reference>
<protein>
    <recommendedName>
        <fullName evidence="4">Plasmid stability protein</fullName>
    </recommendedName>
</protein>
<dbReference type="GeneID" id="26516708"/>
<evidence type="ECO:0008006" key="4">
    <source>
        <dbReference type="Google" id="ProtNLM"/>
    </source>
</evidence>
<organism evidence="2 3">
    <name type="scientific">Cyanophage P-TIM40</name>
    <dbReference type="NCBI Taxonomy" id="1589733"/>
    <lineage>
        <taxon>Viruses</taxon>
        <taxon>Duplodnaviria</taxon>
        <taxon>Heunggongvirae</taxon>
        <taxon>Uroviricota</taxon>
        <taxon>Caudoviricetes</taxon>
        <taxon>Pantevenvirales</taxon>
        <taxon>Kyanoviridae</taxon>
        <taxon>Libanvirus</taxon>
        <taxon>Libanvirus ptim40</taxon>
    </lineage>
</organism>